<accession>H5USQ6</accession>
<feature type="region of interest" description="Disordered" evidence="4">
    <location>
        <begin position="317"/>
        <end position="339"/>
    </location>
</feature>
<dbReference type="InterPro" id="IPR049076">
    <property type="entry name" value="ACCA"/>
</dbReference>
<dbReference type="RefSeq" id="WP_009482662.1">
    <property type="nucleotide sequence ID" value="NZ_BAFE01000058.1"/>
</dbReference>
<feature type="domain" description="Lipoyl-binding" evidence="5">
    <location>
        <begin position="547"/>
        <end position="622"/>
    </location>
</feature>
<dbReference type="CDD" id="cd06850">
    <property type="entry name" value="biotinyl_domain"/>
    <property type="match status" value="1"/>
</dbReference>
<dbReference type="InterPro" id="IPR034733">
    <property type="entry name" value="AcCoA_carboxyl_beta"/>
</dbReference>
<name>H5USQ6_9MICO</name>
<dbReference type="Pfam" id="PF00364">
    <property type="entry name" value="Biotin_lipoyl"/>
    <property type="match status" value="1"/>
</dbReference>
<dbReference type="InterPro" id="IPR011054">
    <property type="entry name" value="Rudment_hybrid_motif"/>
</dbReference>
<dbReference type="Gene3D" id="2.40.50.100">
    <property type="match status" value="1"/>
</dbReference>
<comment type="caution">
    <text evidence="8">The sequence shown here is derived from an EMBL/GenBank/DDBJ whole genome shotgun (WGS) entry which is preliminary data.</text>
</comment>
<reference evidence="8 9" key="1">
    <citation type="submission" date="2012-02" db="EMBL/GenBank/DDBJ databases">
        <title>Whole genome shotgun sequence of Mobilicoccus pelagius NBRC 104925.</title>
        <authorList>
            <person name="Yoshida Y."/>
            <person name="Hosoyama A."/>
            <person name="Tsuchikane K."/>
            <person name="Katsumata H."/>
            <person name="Yamazaki S."/>
            <person name="Fujita N."/>
        </authorList>
    </citation>
    <scope>NUCLEOTIDE SEQUENCE [LARGE SCALE GENOMIC DNA]</scope>
    <source>
        <strain evidence="8 9">NBRC 104925</strain>
    </source>
</reference>
<dbReference type="PANTHER" id="PTHR45728">
    <property type="entry name" value="ACETYL-COA CARBOXYLASE, ISOFORM A"/>
    <property type="match status" value="1"/>
</dbReference>
<proteinExistence type="predicted"/>
<keyword evidence="1" id="KW-0436">Ligase</keyword>
<sequence>MTQTPPAAAPFRLAVLDVGEPAARVLGHLADLARDGAGAGLVTVLAHEGETPWFRREADETLRLTPGPDAGEALTAGDVVTSLRRIRIDGVWLGQPPAGIALADLTRACEEAGLPLAGPSSATLGRLDGPTLAADLGLPAPSELVGRARLLEVDLVSTDEIRTLPPRDVVLLDDARAGDRDAAPLTDADTPHTPHAEGRDLRRAVLTEYPAVGASQETASRLADLTRRVAELTGFRGLATVRFLVGDGRDGGDVALAGIDPLGRPDPGLDETTALALAASRLGLVLDPSVAGVDRPLDSLPTPDGHTFTALLLARDDEGGGSRRAEGPRLRHVDLPGGAGVHVGPAPRAGETTAADGTIATLRAHGVDRGEALARLRRALARTVVVLDGAVTDRPRLLALTGHPDLAAGPVDATWVGRRADALVPPADPVALVAAAIEAYEADLASARAEFLASAARGRPENPAVVGTRLTLDHGGHDIGVVVERRGPRTYHVALTPAGASSVEVDAVVDVLGRYERRLECAGRTHRVVATEHGAAIHLDVDGVAHVVTRADGMAVRTPRPALVADLHVAVGDRVRAGDPVATLESMKMLSAITSPYDGVVTVVDALPNTQIERGATLLRVRADDVGRAAAPVGETLDLFSLVPAATDAAAAPEPGDVYARLRDYLLGHDLSAAALARLLAEQRACVESVEPGDARLAAAEDALLDLYADLAALYRPRSEGEVVPTLDAPGADLVEAADTREYVLAFLQWLDADRAGLPERFRARLARALTRYGVDGLTPGPELDAATLWMFRSFSRVPALSGAITAVLDRRIRHAAEVLPVLGDEGRARLDRLALACEGRAPAVASLARDTVFALYEEPTLEAMVEEARRPVDAALDRLRAAGALTPAERADVLDVLVAHPHPLRAQLLQAWIDSTGEDTALRDVLLEAILRRYYRRHDLEHLTIGEYDGTRLASAEYVHEGRRIHVVTAYSALLDVPALAGPVHAHLEECDLLTGPAAEETDVVVGVLSWRRSPIPDLVELAETARGALEATDVGRRIARVDLTVTSRAGVGKEHTRTQHVSFTQDGTGAWMELGVYRNLHPMIAERLDLWRLSNFDLERLPSPEDVHLFLGVARENPSDRRLFALVEARDLTRVDEGGRASYPRLQRLGLEALAAMRTALATFPPRQRPAANRLVIVVRPPWTVPADEWVDLARDYEPLARGVGLEKAVVHVRMPHTGADGTERLVDRVVHLEGLGRRGMTARLADPGTEPVPTLTRYGQKVLTAARFGAPYPYEIVRMLTPGTDESSPFPHGSFTEYDLDDSGTRLVPVDREPGGNTANLVVGEITTYTDVVPEGMRRIAILSDPTQGLGNLAEPECRRINAALTLAAEGRLPVEWYAVSSGARIALDSGTENMDWISNTLRRIIEFTQGGGEINIVVTGINVGGQPYWNAEATMLMHTKGILVMTPASQMVLTGKQALDFSGAVSADDNSGIGGYDRIMGPNGQAQYWAPSFEEACQVLLHHYDYTYVVSGERFPRRHRTMDAPGRDVRESPHALTATSPFTTVAEVFDENPERKMPFDMRSVMRAVADVDDDPLERWRHWRDADTSIVWDATIGGIPVCLLGIESHAVPRTGFVPSDGPPAWTSGTLFPQASRKTARAINAASGNRPLVVLANLSGFDGSPESMRNWQLEYGAEIGRAVTNFDGPIVFVVVSRYHGGAFVVFSRQLNDHMRVAAVEGSRASVIGGAPAAATVFAREVKKRTMADPRVVEASEAAKAARRGAASARARAHLADVTARVRSEKLGEMADEFDAIHSVDRALRVGSVEEIIAPADLRPWIITALEEGMAEFA</sequence>
<dbReference type="Gene3D" id="3.90.226.10">
    <property type="entry name" value="2-enoyl-CoA Hydratase, Chain A, domain 1"/>
    <property type="match status" value="2"/>
</dbReference>
<keyword evidence="2" id="KW-0547">Nucleotide-binding</keyword>
<dbReference type="Pfam" id="PF08326">
    <property type="entry name" value="ACC_central"/>
    <property type="match status" value="1"/>
</dbReference>
<dbReference type="Pfam" id="PF01039">
    <property type="entry name" value="Carboxyl_trans"/>
    <property type="match status" value="1"/>
</dbReference>
<gene>
    <name evidence="8" type="ORF">MOPEL_080_00430</name>
</gene>
<dbReference type="Gene3D" id="3.30.470.20">
    <property type="entry name" value="ATP-grasp fold, B domain"/>
    <property type="match status" value="1"/>
</dbReference>
<dbReference type="InterPro" id="IPR000089">
    <property type="entry name" value="Biotin_lipoyl"/>
</dbReference>
<dbReference type="eggNOG" id="COG4799">
    <property type="taxonomic scope" value="Bacteria"/>
</dbReference>
<dbReference type="InterPro" id="IPR005482">
    <property type="entry name" value="Biotin_COase_C"/>
</dbReference>
<evidence type="ECO:0000313" key="9">
    <source>
        <dbReference type="Proteomes" id="UP000004367"/>
    </source>
</evidence>
<dbReference type="PROSITE" id="PS50979">
    <property type="entry name" value="BC"/>
    <property type="match status" value="1"/>
</dbReference>
<evidence type="ECO:0000256" key="4">
    <source>
        <dbReference type="SAM" id="MobiDB-lite"/>
    </source>
</evidence>
<evidence type="ECO:0000259" key="5">
    <source>
        <dbReference type="PROSITE" id="PS50968"/>
    </source>
</evidence>
<dbReference type="GO" id="GO:0005524">
    <property type="term" value="F:ATP binding"/>
    <property type="evidence" value="ECO:0007669"/>
    <property type="project" value="UniProtKB-KW"/>
</dbReference>
<organism evidence="8 9">
    <name type="scientific">Mobilicoccus pelagius NBRC 104925</name>
    <dbReference type="NCBI Taxonomy" id="1089455"/>
    <lineage>
        <taxon>Bacteria</taxon>
        <taxon>Bacillati</taxon>
        <taxon>Actinomycetota</taxon>
        <taxon>Actinomycetes</taxon>
        <taxon>Micrococcales</taxon>
        <taxon>Dermatophilaceae</taxon>
        <taxon>Mobilicoccus</taxon>
    </lineage>
</organism>
<dbReference type="PANTHER" id="PTHR45728:SF3">
    <property type="entry name" value="ACETYL-COA CARBOXYLASE"/>
    <property type="match status" value="1"/>
</dbReference>
<keyword evidence="9" id="KW-1185">Reference proteome</keyword>
<evidence type="ECO:0000259" key="6">
    <source>
        <dbReference type="PROSITE" id="PS50979"/>
    </source>
</evidence>
<evidence type="ECO:0000259" key="7">
    <source>
        <dbReference type="PROSITE" id="PS50989"/>
    </source>
</evidence>
<protein>
    <submittedName>
        <fullName evidence="8">Putative acyl-CoA carboxylase</fullName>
    </submittedName>
</protein>
<feature type="domain" description="CoA carboxyltransferase C-terminal" evidence="7">
    <location>
        <begin position="1544"/>
        <end position="1820"/>
    </location>
</feature>
<dbReference type="InterPro" id="IPR011763">
    <property type="entry name" value="COA_CT_C"/>
</dbReference>
<dbReference type="GO" id="GO:0006633">
    <property type="term" value="P:fatty acid biosynthetic process"/>
    <property type="evidence" value="ECO:0007669"/>
    <property type="project" value="InterPro"/>
</dbReference>
<dbReference type="SUPFAM" id="SSF52096">
    <property type="entry name" value="ClpP/crotonase"/>
    <property type="match status" value="2"/>
</dbReference>
<dbReference type="SUPFAM" id="SSF51230">
    <property type="entry name" value="Single hybrid motif"/>
    <property type="match status" value="1"/>
</dbReference>
<evidence type="ECO:0000313" key="8">
    <source>
        <dbReference type="EMBL" id="GAB48764.1"/>
    </source>
</evidence>
<evidence type="ECO:0000256" key="1">
    <source>
        <dbReference type="ARBA" id="ARBA00022598"/>
    </source>
</evidence>
<dbReference type="InterPro" id="IPR029045">
    <property type="entry name" value="ClpP/crotonase-like_dom_sf"/>
</dbReference>
<dbReference type="OrthoDB" id="9760256at2"/>
<dbReference type="GO" id="GO:0003989">
    <property type="term" value="F:acetyl-CoA carboxylase activity"/>
    <property type="evidence" value="ECO:0007669"/>
    <property type="project" value="InterPro"/>
</dbReference>
<dbReference type="InterPro" id="IPR013537">
    <property type="entry name" value="AcCoA_COase_cen"/>
</dbReference>
<dbReference type="InterPro" id="IPR011053">
    <property type="entry name" value="Single_hybrid_motif"/>
</dbReference>
<keyword evidence="3" id="KW-0067">ATP-binding</keyword>
<dbReference type="EMBL" id="BAFE01000058">
    <property type="protein sequence ID" value="GAB48764.1"/>
    <property type="molecule type" value="Genomic_DNA"/>
</dbReference>
<feature type="compositionally biased region" description="Basic and acidic residues" evidence="4">
    <location>
        <begin position="317"/>
        <end position="334"/>
    </location>
</feature>
<dbReference type="PROSITE" id="PS50989">
    <property type="entry name" value="COA_CT_CTER"/>
    <property type="match status" value="1"/>
</dbReference>
<dbReference type="PROSITE" id="PS50968">
    <property type="entry name" value="BIOTINYL_LIPOYL"/>
    <property type="match status" value="1"/>
</dbReference>
<feature type="domain" description="Biotin carboxylation" evidence="6">
    <location>
        <begin position="9"/>
        <end position="421"/>
    </location>
</feature>
<evidence type="ECO:0000256" key="2">
    <source>
        <dbReference type="ARBA" id="ARBA00022741"/>
    </source>
</evidence>
<dbReference type="Proteomes" id="UP000004367">
    <property type="component" value="Unassembled WGS sequence"/>
</dbReference>
<dbReference type="STRING" id="1089455.MOPEL_080_00430"/>
<dbReference type="SUPFAM" id="SSF51246">
    <property type="entry name" value="Rudiment single hybrid motif"/>
    <property type="match status" value="1"/>
</dbReference>
<evidence type="ECO:0000256" key="3">
    <source>
        <dbReference type="ARBA" id="ARBA00022840"/>
    </source>
</evidence>
<dbReference type="eggNOG" id="COG4770">
    <property type="taxonomic scope" value="Bacteria"/>
</dbReference>
<dbReference type="InterPro" id="IPR011764">
    <property type="entry name" value="Biotin_carboxylation_dom"/>
</dbReference>
<dbReference type="SMART" id="SM00878">
    <property type="entry name" value="Biotin_carb_C"/>
    <property type="match status" value="1"/>
</dbReference>